<accession>A0A5N5GYM4</accession>
<comment type="caution">
    <text evidence="2">The sequence shown here is derived from an EMBL/GenBank/DDBJ whole genome shotgun (WGS) entry which is preliminary data.</text>
</comment>
<dbReference type="Proteomes" id="UP000327157">
    <property type="component" value="Unassembled WGS sequence"/>
</dbReference>
<dbReference type="AlphaFoldDB" id="A0A5N5GYM4"/>
<reference evidence="2 3" key="1">
    <citation type="submission" date="2019-09" db="EMBL/GenBank/DDBJ databases">
        <authorList>
            <person name="Ou C."/>
        </authorList>
    </citation>
    <scope>NUCLEOTIDE SEQUENCE [LARGE SCALE GENOMIC DNA]</scope>
    <source>
        <strain evidence="2">S2</strain>
        <tissue evidence="2">Leaf</tissue>
    </source>
</reference>
<organism evidence="2 3">
    <name type="scientific">Pyrus ussuriensis x Pyrus communis</name>
    <dbReference type="NCBI Taxonomy" id="2448454"/>
    <lineage>
        <taxon>Eukaryota</taxon>
        <taxon>Viridiplantae</taxon>
        <taxon>Streptophyta</taxon>
        <taxon>Embryophyta</taxon>
        <taxon>Tracheophyta</taxon>
        <taxon>Spermatophyta</taxon>
        <taxon>Magnoliopsida</taxon>
        <taxon>eudicotyledons</taxon>
        <taxon>Gunneridae</taxon>
        <taxon>Pentapetalae</taxon>
        <taxon>rosids</taxon>
        <taxon>fabids</taxon>
        <taxon>Rosales</taxon>
        <taxon>Rosaceae</taxon>
        <taxon>Amygdaloideae</taxon>
        <taxon>Maleae</taxon>
        <taxon>Pyrus</taxon>
    </lineage>
</organism>
<keyword evidence="3" id="KW-1185">Reference proteome</keyword>
<protein>
    <submittedName>
        <fullName evidence="2">Arginine/serine-rich coiled-coil protein 2</fullName>
    </submittedName>
</protein>
<gene>
    <name evidence="2" type="ORF">D8674_037706</name>
</gene>
<proteinExistence type="predicted"/>
<reference evidence="2 3" key="2">
    <citation type="submission" date="2019-11" db="EMBL/GenBank/DDBJ databases">
        <title>A de novo genome assembly of a pear dwarfing rootstock.</title>
        <authorList>
            <person name="Wang F."/>
            <person name="Wang J."/>
            <person name="Li S."/>
            <person name="Zhang Y."/>
            <person name="Fang M."/>
            <person name="Ma L."/>
            <person name="Zhao Y."/>
            <person name="Jiang S."/>
        </authorList>
    </citation>
    <scope>NUCLEOTIDE SEQUENCE [LARGE SCALE GENOMIC DNA]</scope>
    <source>
        <strain evidence="2">S2</strain>
        <tissue evidence="2">Leaf</tissue>
    </source>
</reference>
<evidence type="ECO:0000313" key="3">
    <source>
        <dbReference type="Proteomes" id="UP000327157"/>
    </source>
</evidence>
<name>A0A5N5GYM4_9ROSA</name>
<feature type="region of interest" description="Disordered" evidence="1">
    <location>
        <begin position="64"/>
        <end position="87"/>
    </location>
</feature>
<feature type="compositionally biased region" description="Basic and acidic residues" evidence="1">
    <location>
        <begin position="64"/>
        <end position="86"/>
    </location>
</feature>
<sequence length="101" mass="12231">MANIFHPFEHQIIEEISLVDWNSPPVYDNLSQLKKEIFVQHFTMKWHKAGHRWDTTLFSDRERRKGVKGEVKVENKPKNEDQKQKELQLNLETQYTARLRR</sequence>
<dbReference type="EMBL" id="SMOL01000294">
    <property type="protein sequence ID" value="KAB2620726.1"/>
    <property type="molecule type" value="Genomic_DNA"/>
</dbReference>
<evidence type="ECO:0000313" key="2">
    <source>
        <dbReference type="EMBL" id="KAB2620726.1"/>
    </source>
</evidence>
<evidence type="ECO:0000256" key="1">
    <source>
        <dbReference type="SAM" id="MobiDB-lite"/>
    </source>
</evidence>